<dbReference type="EMBL" id="JAUEMJ010000004">
    <property type="protein sequence ID" value="MDN3240877.1"/>
    <property type="molecule type" value="Genomic_DNA"/>
</dbReference>
<dbReference type="InterPro" id="IPR002731">
    <property type="entry name" value="ATPase_BadF"/>
</dbReference>
<name>A0ABT7YQF1_9ACTN</name>
<proteinExistence type="predicted"/>
<dbReference type="Proteomes" id="UP001171902">
    <property type="component" value="Unassembled WGS sequence"/>
</dbReference>
<evidence type="ECO:0000313" key="3">
    <source>
        <dbReference type="EMBL" id="MDN3242920.1"/>
    </source>
</evidence>
<accession>A0ABT7YQF1</accession>
<feature type="domain" description="ATPase BadF/BadG/BcrA/BcrD type" evidence="1">
    <location>
        <begin position="10"/>
        <end position="278"/>
    </location>
</feature>
<dbReference type="InterPro" id="IPR052519">
    <property type="entry name" value="Euk-type_GlcNAc_Kinase"/>
</dbReference>
<reference evidence="2" key="1">
    <citation type="submission" date="2023-06" db="EMBL/GenBank/DDBJ databases">
        <title>Gycomyces niveus sp.nov., a novel actinomycete isolated from soil in Shouguang.</title>
        <authorList>
            <person name="Yang X."/>
            <person name="Zhao J."/>
        </authorList>
    </citation>
    <scope>NUCLEOTIDE SEQUENCE</scope>
    <source>
        <strain evidence="2">NEAU C2</strain>
    </source>
</reference>
<comment type="caution">
    <text evidence="2">The sequence shown here is derived from an EMBL/GenBank/DDBJ whole genome shotgun (WGS) entry which is preliminary data.</text>
</comment>
<dbReference type="PANTHER" id="PTHR43190">
    <property type="entry name" value="N-ACETYL-D-GLUCOSAMINE KINASE"/>
    <property type="match status" value="1"/>
</dbReference>
<evidence type="ECO:0000259" key="1">
    <source>
        <dbReference type="Pfam" id="PF01869"/>
    </source>
</evidence>
<dbReference type="Gene3D" id="3.30.420.40">
    <property type="match status" value="2"/>
</dbReference>
<evidence type="ECO:0000313" key="4">
    <source>
        <dbReference type="Proteomes" id="UP001171902"/>
    </source>
</evidence>
<dbReference type="InterPro" id="IPR043129">
    <property type="entry name" value="ATPase_NBD"/>
</dbReference>
<dbReference type="RefSeq" id="WP_289957801.1">
    <property type="nucleotide sequence ID" value="NZ_JAUEMJ010000004.1"/>
</dbReference>
<evidence type="ECO:0000313" key="2">
    <source>
        <dbReference type="EMBL" id="MDN3240877.1"/>
    </source>
</evidence>
<sequence length="313" mass="31660">MNGATATLAIDAGQTSVKVRLRDGDRATEWSAPGVRTDGPLLPQLAAVVDRAVAEGHAFERLALGVSGLESAHAEAAGLLERYRRGGVRSVHIAHDSVSAFLGALGDGRGAVVAAGTGVVTLAVGRTEVARVDGWGHLIGDAGSGYWIGRAGLDAVMRAHDGRGDATALTDLVRADFPDLERAYLELQADADRVRRTAGYARAVTTAAAEGDPVAAAVLGAAGRELALSALAGLRRTGEDAAERPRVRGIGGVFTAPALAEAFTREVCASLPGADVAVGESNPLDGAGLLPDVAESSALAARIAAASVPQADA</sequence>
<dbReference type="SUPFAM" id="SSF53067">
    <property type="entry name" value="Actin-like ATPase domain"/>
    <property type="match status" value="1"/>
</dbReference>
<organism evidence="2 4">
    <name type="scientific">Glycomyces tritici</name>
    <dbReference type="NCBI Taxonomy" id="2665176"/>
    <lineage>
        <taxon>Bacteria</taxon>
        <taxon>Bacillati</taxon>
        <taxon>Actinomycetota</taxon>
        <taxon>Actinomycetes</taxon>
        <taxon>Glycomycetales</taxon>
        <taxon>Glycomycetaceae</taxon>
        <taxon>Glycomyces</taxon>
    </lineage>
</organism>
<protein>
    <submittedName>
        <fullName evidence="2">BadF/BadG/BcrA/BcrD ATPase family protein</fullName>
    </submittedName>
</protein>
<dbReference type="EMBL" id="JAUEMJ010000010">
    <property type="protein sequence ID" value="MDN3242920.1"/>
    <property type="molecule type" value="Genomic_DNA"/>
</dbReference>
<dbReference type="PANTHER" id="PTHR43190:SF3">
    <property type="entry name" value="N-ACETYL-D-GLUCOSAMINE KINASE"/>
    <property type="match status" value="1"/>
</dbReference>
<dbReference type="Pfam" id="PF01869">
    <property type="entry name" value="BcrAD_BadFG"/>
    <property type="match status" value="1"/>
</dbReference>
<gene>
    <name evidence="2" type="ORF">QWI33_14170</name>
    <name evidence="3" type="ORF">QWI33_24575</name>
</gene>
<keyword evidence="4" id="KW-1185">Reference proteome</keyword>